<dbReference type="EMBL" id="UAPQ01000012">
    <property type="protein sequence ID" value="SPT55044.1"/>
    <property type="molecule type" value="Genomic_DNA"/>
</dbReference>
<proteinExistence type="predicted"/>
<dbReference type="RefSeq" id="WP_111837393.1">
    <property type="nucleotide sequence ID" value="NZ_UAPQ01000012.1"/>
</dbReference>
<feature type="transmembrane region" description="Helical" evidence="1">
    <location>
        <begin position="25"/>
        <end position="46"/>
    </location>
</feature>
<reference evidence="2 3" key="1">
    <citation type="submission" date="2018-06" db="EMBL/GenBank/DDBJ databases">
        <authorList>
            <consortium name="Pathogen Informatics"/>
            <person name="Doyle S."/>
        </authorList>
    </citation>
    <scope>NUCLEOTIDE SEQUENCE [LARGE SCALE GENOMIC DNA]</scope>
    <source>
        <strain evidence="2 3">NCTC11535</strain>
    </source>
</reference>
<evidence type="ECO:0000313" key="2">
    <source>
        <dbReference type="EMBL" id="SPT55044.1"/>
    </source>
</evidence>
<protein>
    <submittedName>
        <fullName evidence="2">Uncharacterized protein</fullName>
    </submittedName>
</protein>
<comment type="caution">
    <text evidence="2">The sequence shown here is derived from an EMBL/GenBank/DDBJ whole genome shotgun (WGS) entry which is preliminary data.</text>
</comment>
<keyword evidence="1" id="KW-0472">Membrane</keyword>
<evidence type="ECO:0000256" key="1">
    <source>
        <dbReference type="SAM" id="Phobius"/>
    </source>
</evidence>
<dbReference type="Proteomes" id="UP000250006">
    <property type="component" value="Unassembled WGS sequence"/>
</dbReference>
<keyword evidence="1" id="KW-0812">Transmembrane</keyword>
<keyword evidence="1" id="KW-1133">Transmembrane helix</keyword>
<gene>
    <name evidence="2" type="ORF">NCTC11535_02214</name>
</gene>
<name>A0ABY1VS49_9ACTO</name>
<organism evidence="2 3">
    <name type="scientific">Actinomyces bovis</name>
    <dbReference type="NCBI Taxonomy" id="1658"/>
    <lineage>
        <taxon>Bacteria</taxon>
        <taxon>Bacillati</taxon>
        <taxon>Actinomycetota</taxon>
        <taxon>Actinomycetes</taxon>
        <taxon>Actinomycetales</taxon>
        <taxon>Actinomycetaceae</taxon>
        <taxon>Actinomyces</taxon>
    </lineage>
</organism>
<keyword evidence="3" id="KW-1185">Reference proteome</keyword>
<sequence>MNHTFHPKDRATEPALASRRPSRRAALTLGALGTLTLGGLATWAYLPGGYLSYDARLFRAMKADPMAAIPLLGRKPVFVMDHEPAGLLSIENTNPSLERLFRDDSIGQDALVQELITRAQEVGWTHDPSNSQNDWWSSTRTHKTFSAFSLSIHPLKSLKPEEQFYNSVSISISQR</sequence>
<evidence type="ECO:0000313" key="3">
    <source>
        <dbReference type="Proteomes" id="UP000250006"/>
    </source>
</evidence>
<accession>A0ABY1VS49</accession>